<protein>
    <submittedName>
        <fullName evidence="1">Uncharacterized protein</fullName>
    </submittedName>
</protein>
<evidence type="ECO:0000313" key="1">
    <source>
        <dbReference type="EMBL" id="AKH47028.1"/>
    </source>
</evidence>
<proteinExistence type="predicted"/>
<accession>A0A0F7L672</accession>
<reference evidence="1" key="2">
    <citation type="submission" date="2015-03" db="EMBL/GenBank/DDBJ databases">
        <authorList>
            <person name="Chow C.-E.T."/>
            <person name="Winget D.M."/>
            <person name="White R.A.III."/>
            <person name="Hallam S.J."/>
            <person name="Suttle C.A."/>
        </authorList>
    </citation>
    <scope>NUCLEOTIDE SEQUENCE</scope>
    <source>
        <strain evidence="1">Anoxic2_4</strain>
    </source>
</reference>
<reference evidence="1" key="1">
    <citation type="journal article" date="2015" name="Front. Microbiol.">
        <title>Combining genomic sequencing methods to explore viral diversity and reveal potential virus-host interactions.</title>
        <authorList>
            <person name="Chow C.E."/>
            <person name="Winget D.M."/>
            <person name="White R.A.III."/>
            <person name="Hallam S.J."/>
            <person name="Suttle C.A."/>
        </authorList>
    </citation>
    <scope>NUCLEOTIDE SEQUENCE</scope>
    <source>
        <strain evidence="1">Anoxic2_4</strain>
    </source>
</reference>
<name>A0A0F7L672_9VIRU</name>
<organism evidence="1">
    <name type="scientific">uncultured marine virus</name>
    <dbReference type="NCBI Taxonomy" id="186617"/>
    <lineage>
        <taxon>Viruses</taxon>
        <taxon>environmental samples</taxon>
    </lineage>
</organism>
<dbReference type="EMBL" id="KR029588">
    <property type="protein sequence ID" value="AKH47028.1"/>
    <property type="molecule type" value="Genomic_DNA"/>
</dbReference>
<sequence length="81" mass="9341">MILSSSMQHTLKCSARGGEMIIRCSFCKLIVGKKEPYDDHNIFNGCCTECFNNQLRNLGFTEEEIADEHRINRKEKENEAN</sequence>